<accession>A0A8B4CK92</accession>
<sequence length="103" mass="11515">MPWSPEGEPVRKFILFTASDHGFGSAEVICCHSRHAIETHFLHGSGELKFLCEHGLEGQVDFYLIHKMESSDFIPGNVLQNFEAEHFPAQGEQSAGIIIEKAF</sequence>
<dbReference type="AlphaFoldDB" id="A0A8B4CK92"/>
<proteinExistence type="predicted"/>
<evidence type="ECO:0000313" key="1">
    <source>
        <dbReference type="EMBL" id="SIY59501.1"/>
    </source>
</evidence>
<gene>
    <name evidence="2" type="ORF">SAMEA1569760_04676</name>
    <name evidence="1" type="ORF">SAMEA2054241_04652</name>
</gene>
<reference evidence="3 4" key="1">
    <citation type="submission" date="2017-01" db="EMBL/GenBank/DDBJ databases">
        <authorList>
            <consortium name="Pathogen Informatics"/>
        </authorList>
    </citation>
    <scope>NUCLEOTIDE SEQUENCE [LARGE SCALE GENOMIC DNA]</scope>
    <source>
        <strain evidence="1 3">2090STDY5461769</strain>
        <strain evidence="2">Sh1405</strain>
        <strain evidence="4">sh1405</strain>
    </source>
</reference>
<evidence type="ECO:0000313" key="3">
    <source>
        <dbReference type="Proteomes" id="UP000187708"/>
    </source>
</evidence>
<dbReference type="EMBL" id="FUBI01000351">
    <property type="protein sequence ID" value="SJH72971.1"/>
    <property type="molecule type" value="Genomic_DNA"/>
</dbReference>
<organism evidence="1 3">
    <name type="scientific">Shigella sonnei</name>
    <dbReference type="NCBI Taxonomy" id="624"/>
    <lineage>
        <taxon>Bacteria</taxon>
        <taxon>Pseudomonadati</taxon>
        <taxon>Pseudomonadota</taxon>
        <taxon>Gammaproteobacteria</taxon>
        <taxon>Enterobacterales</taxon>
        <taxon>Enterobacteriaceae</taxon>
        <taxon>Shigella</taxon>
    </lineage>
</organism>
<comment type="caution">
    <text evidence="1">The sequence shown here is derived from an EMBL/GenBank/DDBJ whole genome shotgun (WGS) entry which is preliminary data.</text>
</comment>
<dbReference type="Proteomes" id="UP000188006">
    <property type="component" value="Unassembled WGS sequence"/>
</dbReference>
<evidence type="ECO:0000313" key="2">
    <source>
        <dbReference type="EMBL" id="SJH72971.1"/>
    </source>
</evidence>
<name>A0A8B4CK92_SHISO</name>
<dbReference type="EMBL" id="FTSV01000420">
    <property type="protein sequence ID" value="SIY59501.1"/>
    <property type="molecule type" value="Genomic_DNA"/>
</dbReference>
<evidence type="ECO:0000313" key="4">
    <source>
        <dbReference type="Proteomes" id="UP000188006"/>
    </source>
</evidence>
<protein>
    <submittedName>
        <fullName evidence="1">Uncharacterized protein</fullName>
    </submittedName>
</protein>
<dbReference type="Proteomes" id="UP000187708">
    <property type="component" value="Unassembled WGS sequence"/>
</dbReference>